<dbReference type="Proteomes" id="UP000051487">
    <property type="component" value="Unassembled WGS sequence"/>
</dbReference>
<comment type="caution">
    <text evidence="2">The sequence shown here is derived from an EMBL/GenBank/DDBJ whole genome shotgun (WGS) entry which is preliminary data.</text>
</comment>
<evidence type="ECO:0000256" key="1">
    <source>
        <dbReference type="SAM" id="MobiDB-lite"/>
    </source>
</evidence>
<sequence>MSHHFLCNVAAYIACVRCPLGAIPPGEVARHRGFRKGIWDVTRNLKETTTGLHCDVCRQLNLRMDAIADADPPSVEPPPRSGNCTCIMIQHSSLSYPYLVYTIESAKRLGKFTYGIGGRSSRNGMLTPFHPERVFRALFAHRASLRQLDLDVEEEARILDLDSDSKNSLEEQLAKLMAEKDEKLPRLAVVEGIEEPIPNGETIEGPMNKDKLWKGDADDDRTVYEYA</sequence>
<accession>A0AAN4TA21</accession>
<name>A0AAN4TA21_ASPLE</name>
<proteinExistence type="predicted"/>
<gene>
    <name evidence="2" type="ORF">ALT_3718</name>
</gene>
<evidence type="ECO:0000313" key="3">
    <source>
        <dbReference type="Proteomes" id="UP000051487"/>
    </source>
</evidence>
<protein>
    <submittedName>
        <fullName evidence="2">Uncharacterized protein</fullName>
    </submittedName>
</protein>
<feature type="compositionally biased region" description="Basic and acidic residues" evidence="1">
    <location>
        <begin position="207"/>
        <end position="227"/>
    </location>
</feature>
<dbReference type="EMBL" id="BCLY01000008">
    <property type="protein sequence ID" value="GAQ06397.1"/>
    <property type="molecule type" value="Genomic_DNA"/>
</dbReference>
<evidence type="ECO:0000313" key="2">
    <source>
        <dbReference type="EMBL" id="GAQ06397.1"/>
    </source>
</evidence>
<dbReference type="AlphaFoldDB" id="A0AAN4TA21"/>
<feature type="region of interest" description="Disordered" evidence="1">
    <location>
        <begin position="197"/>
        <end position="227"/>
    </location>
</feature>
<reference evidence="2 3" key="1">
    <citation type="submission" date="2015-11" db="EMBL/GenBank/DDBJ databases">
        <title>Aspergillus lentulus strain IFM 54703T.</title>
        <authorList>
            <person name="Kusuya Y."/>
            <person name="Sakai K."/>
            <person name="Kamei K."/>
            <person name="Takahashi H."/>
            <person name="Yaguchi T."/>
        </authorList>
    </citation>
    <scope>NUCLEOTIDE SEQUENCE [LARGE SCALE GENOMIC DNA]</scope>
    <source>
        <strain evidence="2 3">IFM 54703</strain>
    </source>
</reference>
<organism evidence="2 3">
    <name type="scientific">Aspergillus lentulus</name>
    <dbReference type="NCBI Taxonomy" id="293939"/>
    <lineage>
        <taxon>Eukaryota</taxon>
        <taxon>Fungi</taxon>
        <taxon>Dikarya</taxon>
        <taxon>Ascomycota</taxon>
        <taxon>Pezizomycotina</taxon>
        <taxon>Eurotiomycetes</taxon>
        <taxon>Eurotiomycetidae</taxon>
        <taxon>Eurotiales</taxon>
        <taxon>Aspergillaceae</taxon>
        <taxon>Aspergillus</taxon>
        <taxon>Aspergillus subgen. Fumigati</taxon>
    </lineage>
</organism>